<protein>
    <submittedName>
        <fullName evidence="2">Uncharacterized protein</fullName>
    </submittedName>
</protein>
<sequence>MKNRLTIVGPEPSGPERHGRRKRLNVETVLLMAKYDGGFHRRLFADRETALAETGLNFSPAEKLMLLSISEDQLRQSIAEFRMPGIHRESLKSWARAAAVVLLLTTLSMADFACDSGPYIPAPTGSAPDDTTQTPIDGIMPDEGITPDDDIDNDVCRGSTPDTPDQDEDDDEDDEDDDGPMSFGIKPDR</sequence>
<organism evidence="2 3">
    <name type="scientific">Eiseniibacteriota bacterium</name>
    <dbReference type="NCBI Taxonomy" id="2212470"/>
    <lineage>
        <taxon>Bacteria</taxon>
        <taxon>Candidatus Eiseniibacteriota</taxon>
    </lineage>
</organism>
<name>A0ABV6YIX9_UNCEI</name>
<accession>A0ABV6YIX9</accession>
<reference evidence="2 3" key="1">
    <citation type="submission" date="2024-09" db="EMBL/GenBank/DDBJ databases">
        <authorList>
            <person name="D'Angelo T."/>
        </authorList>
    </citation>
    <scope>NUCLEOTIDE SEQUENCE [LARGE SCALE GENOMIC DNA]</scope>
    <source>
        <strain evidence="2">SAG AM-320-E07</strain>
    </source>
</reference>
<proteinExistence type="predicted"/>
<evidence type="ECO:0000313" key="3">
    <source>
        <dbReference type="Proteomes" id="UP001593833"/>
    </source>
</evidence>
<gene>
    <name evidence="2" type="ORF">ACFL6M_00575</name>
</gene>
<evidence type="ECO:0000313" key="2">
    <source>
        <dbReference type="EMBL" id="MFC1572071.1"/>
    </source>
</evidence>
<evidence type="ECO:0000256" key="1">
    <source>
        <dbReference type="SAM" id="MobiDB-lite"/>
    </source>
</evidence>
<dbReference type="EMBL" id="JBHPKH010000003">
    <property type="protein sequence ID" value="MFC1572071.1"/>
    <property type="molecule type" value="Genomic_DNA"/>
</dbReference>
<comment type="caution">
    <text evidence="2">The sequence shown here is derived from an EMBL/GenBank/DDBJ whole genome shotgun (WGS) entry which is preliminary data.</text>
</comment>
<feature type="region of interest" description="Disordered" evidence="1">
    <location>
        <begin position="1"/>
        <end position="20"/>
    </location>
</feature>
<keyword evidence="3" id="KW-1185">Reference proteome</keyword>
<dbReference type="Proteomes" id="UP001593833">
    <property type="component" value="Unassembled WGS sequence"/>
</dbReference>
<feature type="region of interest" description="Disordered" evidence="1">
    <location>
        <begin position="120"/>
        <end position="189"/>
    </location>
</feature>
<feature type="compositionally biased region" description="Acidic residues" evidence="1">
    <location>
        <begin position="164"/>
        <end position="179"/>
    </location>
</feature>